<dbReference type="FunFam" id="3.40.50.720:FF:000033">
    <property type="entry name" value="Adenylyltransferase and sulfurtransferase MOCS3"/>
    <property type="match status" value="1"/>
</dbReference>
<reference evidence="6" key="1">
    <citation type="journal article" date="2016" name="BMC Biol.">
        <title>Parallel evolution of highly conserved plastid genome architecture in red seaweeds and seed plants.</title>
        <authorList>
            <person name="Lee J."/>
            <person name="Cho C.H."/>
            <person name="Park S.I."/>
            <person name="Choi J.W."/>
            <person name="Song H.S."/>
            <person name="West J.A."/>
            <person name="Bhattacharya D."/>
            <person name="Yoon H.S."/>
        </authorList>
    </citation>
    <scope>NUCLEOTIDE SEQUENCE</scope>
</reference>
<evidence type="ECO:0000259" key="5">
    <source>
        <dbReference type="PROSITE" id="PS50206"/>
    </source>
</evidence>
<dbReference type="CDD" id="cd00757">
    <property type="entry name" value="ThiF_MoeB_HesA_family"/>
    <property type="match status" value="1"/>
</dbReference>
<name>A0A1C9CCU8_9RHOD</name>
<dbReference type="GeneID" id="29073372"/>
<keyword evidence="2" id="KW-0547">Nucleotide-binding</keyword>
<organism evidence="6">
    <name type="scientific">Bangiopsis subsimplex</name>
    <dbReference type="NCBI Taxonomy" id="139980"/>
    <lineage>
        <taxon>Eukaryota</taxon>
        <taxon>Rhodophyta</taxon>
        <taxon>Stylonematophyceae</taxon>
        <taxon>Stylonematales</taxon>
        <taxon>Stylonemataceae</taxon>
        <taxon>Bangiopsis</taxon>
    </lineage>
</organism>
<dbReference type="EMBL" id="KX284718">
    <property type="protein sequence ID" value="AOM66220.1"/>
    <property type="molecule type" value="Genomic_DNA"/>
</dbReference>
<dbReference type="GO" id="GO:0016779">
    <property type="term" value="F:nucleotidyltransferase activity"/>
    <property type="evidence" value="ECO:0007669"/>
    <property type="project" value="TreeGrafter"/>
</dbReference>
<dbReference type="SUPFAM" id="SSF69572">
    <property type="entry name" value="Activating enzymes of the ubiquitin-like proteins"/>
    <property type="match status" value="1"/>
</dbReference>
<dbReference type="PANTHER" id="PTHR10953:SF102">
    <property type="entry name" value="ADENYLYLTRANSFERASE AND SULFURTRANSFERASE MOCS3"/>
    <property type="match status" value="1"/>
</dbReference>
<dbReference type="InterPro" id="IPR035985">
    <property type="entry name" value="Ubiquitin-activating_enz"/>
</dbReference>
<keyword evidence="7" id="KW-0150">Chloroplast</keyword>
<evidence type="ECO:0000256" key="4">
    <source>
        <dbReference type="ARBA" id="ARBA00072792"/>
    </source>
</evidence>
<dbReference type="GO" id="GO:0008641">
    <property type="term" value="F:ubiquitin-like modifier activating enzyme activity"/>
    <property type="evidence" value="ECO:0007669"/>
    <property type="project" value="InterPro"/>
</dbReference>
<dbReference type="GO" id="GO:0008146">
    <property type="term" value="F:sulfotransferase activity"/>
    <property type="evidence" value="ECO:0007669"/>
    <property type="project" value="TreeGrafter"/>
</dbReference>
<dbReference type="CDD" id="cd00158">
    <property type="entry name" value="RHOD"/>
    <property type="match status" value="1"/>
</dbReference>
<accession>A0A1C9CCU8</accession>
<evidence type="ECO:0000313" key="7">
    <source>
        <dbReference type="EMBL" id="ARO90419.1"/>
    </source>
</evidence>
<evidence type="ECO:0000256" key="1">
    <source>
        <dbReference type="ARBA" id="ARBA00022679"/>
    </source>
</evidence>
<dbReference type="RefSeq" id="YP_009296877.1">
    <property type="nucleotide sequence ID" value="NC_031173.1"/>
</dbReference>
<feature type="domain" description="Rhodanese" evidence="5">
    <location>
        <begin position="279"/>
        <end position="369"/>
    </location>
</feature>
<protein>
    <recommendedName>
        <fullName evidence="4">Probable molybdopterin-synthase adenylyltransferase</fullName>
    </recommendedName>
</protein>
<dbReference type="Pfam" id="PF00581">
    <property type="entry name" value="Rhodanese"/>
    <property type="match status" value="1"/>
</dbReference>
<keyword evidence="3" id="KW-0067">ATP-binding</keyword>
<dbReference type="Pfam" id="PF00899">
    <property type="entry name" value="ThiF"/>
    <property type="match status" value="1"/>
</dbReference>
<dbReference type="Gene3D" id="3.40.50.720">
    <property type="entry name" value="NAD(P)-binding Rossmann-like Domain"/>
    <property type="match status" value="1"/>
</dbReference>
<reference evidence="7" key="2">
    <citation type="submission" date="2017-03" db="EMBL/GenBank/DDBJ databases">
        <title>The new red algal subphylum Proteorhodophytina comprises the largest and most divergent plastid genomes known.</title>
        <authorList>
            <person name="Munoz-Gomez S.A."/>
            <person name="Mejia-Franco F.G."/>
            <person name="Durnin K."/>
            <person name="Morgan C."/>
            <person name="Grisdale C.J."/>
            <person name="Archibald J.M."/>
            <person name="Slamovits C.H."/>
        </authorList>
    </citation>
    <scope>NUCLEOTIDE SEQUENCE</scope>
    <source>
        <strain evidence="7">UTEX LB2854</strain>
    </source>
</reference>
<proteinExistence type="predicted"/>
<dbReference type="InterPro" id="IPR001763">
    <property type="entry name" value="Rhodanese-like_dom"/>
</dbReference>
<dbReference type="NCBIfam" id="NF004281">
    <property type="entry name" value="PRK05690.1"/>
    <property type="match status" value="1"/>
</dbReference>
<dbReference type="GO" id="GO:0005829">
    <property type="term" value="C:cytosol"/>
    <property type="evidence" value="ECO:0007669"/>
    <property type="project" value="TreeGrafter"/>
</dbReference>
<dbReference type="AlphaFoldDB" id="A0A1C9CCU8"/>
<dbReference type="GO" id="GO:0005524">
    <property type="term" value="F:ATP binding"/>
    <property type="evidence" value="ECO:0007669"/>
    <property type="project" value="UniProtKB-KW"/>
</dbReference>
<dbReference type="InterPro" id="IPR000594">
    <property type="entry name" value="ThiF_NAD_FAD-bd"/>
</dbReference>
<dbReference type="GO" id="GO:0004792">
    <property type="term" value="F:thiosulfate-cyanide sulfurtransferase activity"/>
    <property type="evidence" value="ECO:0007669"/>
    <property type="project" value="TreeGrafter"/>
</dbReference>
<dbReference type="InterPro" id="IPR045886">
    <property type="entry name" value="ThiF/MoeB/HesA"/>
</dbReference>
<geneLocation type="plastid" evidence="6"/>
<evidence type="ECO:0000256" key="3">
    <source>
        <dbReference type="ARBA" id="ARBA00022840"/>
    </source>
</evidence>
<keyword evidence="6" id="KW-0934">Plastid</keyword>
<sequence length="379" mass="43185">MFNSNENLTELSLNEYQRYSRQLLLPQIQSAGQHRMRQAKILCIGAGALGSASIPYLTAAGIGHITVIDYDIVEISNLQRQIIHNTSYLYQSKVSSTFNYIRKLNPYCEIKTLQLELKQDNIKKIISRYDLIIDGTDNIETRYLIDETCKLLGKPWIYGAVFQFTGQLSVFNYKGGPCYKDIYSKYNSTDTMWSCSEGGILGVIPGIIGVLQATEALKIILGIGSILSGHLLIFDSLNFTIKKIKIRQNLSFESNKKKQTESVKNLQTIYIDELSNLLKNENYVFIDVRSTNEYLMEKIPGAINYPLNKIKYSHSLDEIAKLNKTKIIYCSLDSRSKLAQQMLDTANISSIRLEHGLKTWKILKNNATFKRRERDSNPC</sequence>
<keyword evidence="1" id="KW-0808">Transferase</keyword>
<dbReference type="SMART" id="SM00450">
    <property type="entry name" value="RHOD"/>
    <property type="match status" value="1"/>
</dbReference>
<gene>
    <name evidence="6" type="primary">moeB</name>
    <name evidence="6" type="ORF">Bangp_138</name>
</gene>
<evidence type="ECO:0000256" key="2">
    <source>
        <dbReference type="ARBA" id="ARBA00022741"/>
    </source>
</evidence>
<dbReference type="Gene3D" id="3.40.250.10">
    <property type="entry name" value="Rhodanese-like domain"/>
    <property type="match status" value="1"/>
</dbReference>
<evidence type="ECO:0000313" key="6">
    <source>
        <dbReference type="EMBL" id="AOM66220.1"/>
    </source>
</evidence>
<dbReference type="EMBL" id="KY709207">
    <property type="protein sequence ID" value="ARO90419.1"/>
    <property type="molecule type" value="Genomic_DNA"/>
</dbReference>
<dbReference type="InterPro" id="IPR036873">
    <property type="entry name" value="Rhodanese-like_dom_sf"/>
</dbReference>
<dbReference type="PANTHER" id="PTHR10953">
    <property type="entry name" value="UBIQUITIN-ACTIVATING ENZYME E1"/>
    <property type="match status" value="1"/>
</dbReference>
<dbReference type="PROSITE" id="PS50206">
    <property type="entry name" value="RHODANESE_3"/>
    <property type="match status" value="1"/>
</dbReference>